<dbReference type="RefSeq" id="WP_175305078.1">
    <property type="nucleotide sequence ID" value="NZ_JABWDC010000001.1"/>
</dbReference>
<organism evidence="1 2">
    <name type="scientific">Coprococcus comes</name>
    <dbReference type="NCBI Taxonomy" id="410072"/>
    <lineage>
        <taxon>Bacteria</taxon>
        <taxon>Bacillati</taxon>
        <taxon>Bacillota</taxon>
        <taxon>Clostridia</taxon>
        <taxon>Lachnospirales</taxon>
        <taxon>Lachnospiraceae</taxon>
        <taxon>Coprococcus</taxon>
    </lineage>
</organism>
<comment type="caution">
    <text evidence="1">The sequence shown here is derived from an EMBL/GenBank/DDBJ whole genome shotgun (WGS) entry which is preliminary data.</text>
</comment>
<accession>A0A849XME7</accession>
<proteinExistence type="predicted"/>
<gene>
    <name evidence="1" type="ORF">HUU93_00250</name>
</gene>
<protein>
    <submittedName>
        <fullName evidence="1">Uncharacterized protein</fullName>
    </submittedName>
</protein>
<evidence type="ECO:0000313" key="2">
    <source>
        <dbReference type="Proteomes" id="UP000554488"/>
    </source>
</evidence>
<sequence>MDYYLKCIEDKDDTGQDGKKIPLYGMSGRNHFKNEEMKYMANSIMFSEERNIYVPCSGIYELQVYSTEESLLKEKNPKERYKKYQDDNQLPQSIFRFEIVKETVD</sequence>
<reference evidence="1 2" key="2">
    <citation type="submission" date="2020-07" db="EMBL/GenBank/DDBJ databases">
        <title>Bacterial metabolism rescues the inhibition of intestinal drug absorption by food and drug additives.</title>
        <authorList>
            <person name="Zou L."/>
            <person name="Spanogiannopoulos P."/>
            <person name="Chien H.-C."/>
            <person name="Pieper L.M."/>
            <person name="Cai W."/>
            <person name="Khuri N."/>
            <person name="Pottel J."/>
            <person name="Vora B."/>
            <person name="Ni Z."/>
            <person name="Tsakalozou E."/>
            <person name="Zhang W."/>
            <person name="Shoichet B.K."/>
            <person name="Giacomini K.M."/>
            <person name="Turnbaugh P.J."/>
        </authorList>
    </citation>
    <scope>NUCLEOTIDE SEQUENCE [LARGE SCALE GENOMIC DNA]</scope>
    <source>
        <strain evidence="1 2">F22</strain>
    </source>
</reference>
<dbReference type="AlphaFoldDB" id="A0A849XME7"/>
<dbReference type="Proteomes" id="UP000554488">
    <property type="component" value="Unassembled WGS sequence"/>
</dbReference>
<name>A0A849XME7_9FIRM</name>
<reference evidence="1 2" key="1">
    <citation type="submission" date="2020-04" db="EMBL/GenBank/DDBJ databases">
        <authorList>
            <person name="Pieper L."/>
        </authorList>
    </citation>
    <scope>NUCLEOTIDE SEQUENCE [LARGE SCALE GENOMIC DNA]</scope>
    <source>
        <strain evidence="1 2">F22</strain>
    </source>
</reference>
<dbReference type="EMBL" id="JABWDC010000001">
    <property type="protein sequence ID" value="NUN85042.1"/>
    <property type="molecule type" value="Genomic_DNA"/>
</dbReference>
<evidence type="ECO:0000313" key="1">
    <source>
        <dbReference type="EMBL" id="NUN85042.1"/>
    </source>
</evidence>